<reference evidence="2" key="1">
    <citation type="journal article" date="2022" name="Mol. Ecol. Resour.">
        <title>The genomes of chicory, endive, great burdock and yacon provide insights into Asteraceae palaeo-polyploidization history and plant inulin production.</title>
        <authorList>
            <person name="Fan W."/>
            <person name="Wang S."/>
            <person name="Wang H."/>
            <person name="Wang A."/>
            <person name="Jiang F."/>
            <person name="Liu H."/>
            <person name="Zhao H."/>
            <person name="Xu D."/>
            <person name="Zhang Y."/>
        </authorList>
    </citation>
    <scope>NUCLEOTIDE SEQUENCE [LARGE SCALE GENOMIC DNA]</scope>
    <source>
        <strain evidence="2">cv. Niubang</strain>
    </source>
</reference>
<gene>
    <name evidence="1" type="ORF">L6452_03157</name>
</gene>
<evidence type="ECO:0000313" key="1">
    <source>
        <dbReference type="EMBL" id="KAI3771984.1"/>
    </source>
</evidence>
<name>A0ACB9FKW5_ARCLA</name>
<dbReference type="Proteomes" id="UP001055879">
    <property type="component" value="Linkage Group LG01"/>
</dbReference>
<organism evidence="1 2">
    <name type="scientific">Arctium lappa</name>
    <name type="common">Greater burdock</name>
    <name type="synonym">Lappa major</name>
    <dbReference type="NCBI Taxonomy" id="4217"/>
    <lineage>
        <taxon>Eukaryota</taxon>
        <taxon>Viridiplantae</taxon>
        <taxon>Streptophyta</taxon>
        <taxon>Embryophyta</taxon>
        <taxon>Tracheophyta</taxon>
        <taxon>Spermatophyta</taxon>
        <taxon>Magnoliopsida</taxon>
        <taxon>eudicotyledons</taxon>
        <taxon>Gunneridae</taxon>
        <taxon>Pentapetalae</taxon>
        <taxon>asterids</taxon>
        <taxon>campanulids</taxon>
        <taxon>Asterales</taxon>
        <taxon>Asteraceae</taxon>
        <taxon>Carduoideae</taxon>
        <taxon>Cardueae</taxon>
        <taxon>Arctiinae</taxon>
        <taxon>Arctium</taxon>
    </lineage>
</organism>
<reference evidence="1 2" key="2">
    <citation type="journal article" date="2022" name="Mol. Ecol. Resour.">
        <title>The genomes of chicory, endive, great burdock and yacon provide insights into Asteraceae paleo-polyploidization history and plant inulin production.</title>
        <authorList>
            <person name="Fan W."/>
            <person name="Wang S."/>
            <person name="Wang H."/>
            <person name="Wang A."/>
            <person name="Jiang F."/>
            <person name="Liu H."/>
            <person name="Zhao H."/>
            <person name="Xu D."/>
            <person name="Zhang Y."/>
        </authorList>
    </citation>
    <scope>NUCLEOTIDE SEQUENCE [LARGE SCALE GENOMIC DNA]</scope>
    <source>
        <strain evidence="2">cv. Niubang</strain>
    </source>
</reference>
<accession>A0ACB9FKW5</accession>
<proteinExistence type="predicted"/>
<protein>
    <submittedName>
        <fullName evidence="1">Uncharacterized protein</fullName>
    </submittedName>
</protein>
<evidence type="ECO:0000313" key="2">
    <source>
        <dbReference type="Proteomes" id="UP001055879"/>
    </source>
</evidence>
<keyword evidence="2" id="KW-1185">Reference proteome</keyword>
<comment type="caution">
    <text evidence="1">The sequence shown here is derived from an EMBL/GenBank/DDBJ whole genome shotgun (WGS) entry which is preliminary data.</text>
</comment>
<sequence length="106" mass="11533">MLSSIQFSLGNISELHFLDLSSNLLQGCLPDSVEKLSKLWFPDLLYNSLVSEVTGSHFVNVSMLSGVIPNSIGHLDVSGGFEQIVIQVMRGTEYLDVSGGFEQSVI</sequence>
<dbReference type="EMBL" id="CM042047">
    <property type="protein sequence ID" value="KAI3771984.1"/>
    <property type="molecule type" value="Genomic_DNA"/>
</dbReference>